<dbReference type="Proteomes" id="UP000249299">
    <property type="component" value="Unassembled WGS sequence"/>
</dbReference>
<organism evidence="1 2">
    <name type="scientific">Rhodobium orientis</name>
    <dbReference type="NCBI Taxonomy" id="34017"/>
    <lineage>
        <taxon>Bacteria</taxon>
        <taxon>Pseudomonadati</taxon>
        <taxon>Pseudomonadota</taxon>
        <taxon>Alphaproteobacteria</taxon>
        <taxon>Hyphomicrobiales</taxon>
        <taxon>Rhodobiaceae</taxon>
        <taxon>Rhodobium</taxon>
    </lineage>
</organism>
<reference evidence="1 2" key="1">
    <citation type="submission" date="2017-07" db="EMBL/GenBank/DDBJ databases">
        <title>Draft Genome Sequences of Select Purple Nonsulfur Bacteria.</title>
        <authorList>
            <person name="Lasarre B."/>
            <person name="Mckinlay J.B."/>
        </authorList>
    </citation>
    <scope>NUCLEOTIDE SEQUENCE [LARGE SCALE GENOMIC DNA]</scope>
    <source>
        <strain evidence="1 2">DSM 11290</strain>
    </source>
</reference>
<name>A0A327JDT0_9HYPH</name>
<evidence type="ECO:0000313" key="1">
    <source>
        <dbReference type="EMBL" id="RAI24580.1"/>
    </source>
</evidence>
<dbReference type="InterPro" id="IPR015000">
    <property type="entry name" value="EipB-like"/>
</dbReference>
<dbReference type="Pfam" id="PF08904">
    <property type="entry name" value="EipB_like"/>
    <property type="match status" value="1"/>
</dbReference>
<proteinExistence type="predicted"/>
<accession>A0A327JDT0</accession>
<comment type="caution">
    <text evidence="1">The sequence shown here is derived from an EMBL/GenBank/DDBJ whole genome shotgun (WGS) entry which is preliminary data.</text>
</comment>
<keyword evidence="2" id="KW-1185">Reference proteome</keyword>
<protein>
    <recommendedName>
        <fullName evidence="3">ATP-binding protein</fullName>
    </recommendedName>
</protein>
<gene>
    <name evidence="1" type="ORF">CH339_22030</name>
</gene>
<evidence type="ECO:0000313" key="2">
    <source>
        <dbReference type="Proteomes" id="UP000249299"/>
    </source>
</evidence>
<dbReference type="EMBL" id="NPEV01000075">
    <property type="protein sequence ID" value="RAI24580.1"/>
    <property type="molecule type" value="Genomic_DNA"/>
</dbReference>
<dbReference type="AlphaFoldDB" id="A0A327JDT0"/>
<evidence type="ECO:0008006" key="3">
    <source>
        <dbReference type="Google" id="ProtNLM"/>
    </source>
</evidence>
<sequence length="323" mass="34519">MVTPCSPPIGWKRQQRAGAGTAMNNLIDGPYRAIAAAAILSAVMAVPAAAGRAVPNVSDAASHDAVVADLISHRAVFDMKLTDSKASSSIAGLNGRMVFETIGSTCDGFTINFRFVTQVEDSQGNSRLTDMRTTTFEDASGERFEFLTQTYIDEKLVEESKGSAVRDGETTTVRLDKPEKKTFTIGKRILFPTQHLVAMLSAARSGEAFLPANIYDGSETGEKIFPTATTIGKRIDGPDTLDAKAADADMSKLPRWPVTVGYFEPVSTGGEALPTYEMSFLLYGNGISRDVKIDYGDFSVAGKLVNLEIHDVPGCSADKAGAQ</sequence>
<dbReference type="OrthoDB" id="9815514at2"/>